<dbReference type="InterPro" id="IPR008936">
    <property type="entry name" value="Rho_GTPase_activation_prot"/>
</dbReference>
<gene>
    <name evidence="17" type="primary">PIK3R1</name>
</gene>
<keyword evidence="8" id="KW-0449">Lipoprotein</keyword>
<comment type="similarity">
    <text evidence="1">Belongs to the PI3K p85 subunit family.</text>
</comment>
<dbReference type="InterPro" id="IPR035022">
    <property type="entry name" value="PI3kinase_P85_nSH2"/>
</dbReference>
<dbReference type="InterPro" id="IPR000980">
    <property type="entry name" value="SH2"/>
</dbReference>
<evidence type="ECO:0000256" key="6">
    <source>
        <dbReference type="ARBA" id="ARBA00022737"/>
    </source>
</evidence>
<accession>A0A3P8U736</accession>
<dbReference type="Gene3D" id="1.10.287.1490">
    <property type="match status" value="1"/>
</dbReference>
<dbReference type="GO" id="GO:0046935">
    <property type="term" value="F:1-phosphatidylinositol-3-kinase regulator activity"/>
    <property type="evidence" value="ECO:0007669"/>
    <property type="project" value="TreeGrafter"/>
</dbReference>
<dbReference type="Pfam" id="PF16454">
    <property type="entry name" value="PI3K_P85_iSH2"/>
    <property type="match status" value="1"/>
</dbReference>
<reference evidence="17" key="3">
    <citation type="submission" date="2025-09" db="UniProtKB">
        <authorList>
            <consortium name="Ensembl"/>
        </authorList>
    </citation>
    <scope>IDENTIFICATION</scope>
</reference>
<evidence type="ECO:0000259" key="15">
    <source>
        <dbReference type="PROSITE" id="PS50002"/>
    </source>
</evidence>
<dbReference type="Gene3D" id="3.30.505.10">
    <property type="entry name" value="SH2 domain"/>
    <property type="match status" value="2"/>
</dbReference>
<sequence>MSSEGFQYRALYDYKKEREEDIDLHVGDMLLVSKGALLVLGCSSGAEERPSEIGWLPGFNETTQEKGDFPGTYVEFVGRKRMSPPTPKPRPARPPSAASARTDSESEGFLLPDLPDQFGPPDSAPPGLYRSVTGGGPDSRQLSDSGQNLVTPEQTFAQVERSSSVTGVCLFSDLEQLEVPSLCDGVIRFLQDLPGPVLPSSLQTDMIHAVQEVRDPEDCAQVLRGVASSPTCPAQYGLTLLSVVRHLARVCLHGTRNQLSPRSLAESFSPLLFRHTAGSESGLDPLVQVLEVLITSELNMNQAAPALPPKPVKSSAPAASSSFNNSMALQDAEWYWGDISREEVNEKLRDTADGTFLVRDASTKMHGDYTLTLRKGGNNKLIKIFHREGKYGFSDPLTFSSVVELINHYRHESLAQYNPKLDVKLLYPVSKHQQDQVVKEDSIEAVGKKLHEYHLQYQEKNREYDRLYEEYTRTSQEIQMKRTAIEAFNETIKIFEEQCQTQERFSKEYIEKFRREGNDKEIQRIMENYDKLKSRISEIKQAADYREIDKKMNSIKPDLIQLRKTRDQYLMWLTQKGVRQRKLNEWLGLKNETTEDEYSMVEDEEDLPHHDERLWRLGNINRSQAESLLRGKRDGTFLVRDSSKPGCYACSVVVDGEVKHCVINKTSTGFGFAEPYNLYGSLKELVLHYQHTSLVQHNDSLNVTLAFPIYSQQRR</sequence>
<keyword evidence="12" id="KW-0175">Coiled coil</keyword>
<dbReference type="SMART" id="SM00326">
    <property type="entry name" value="SH3"/>
    <property type="match status" value="1"/>
</dbReference>
<dbReference type="PANTHER" id="PTHR10155:SF3">
    <property type="entry name" value="PHOSPHATIDYLINOSITOL 3-KINASE REGULATORY SUBUNIT ALPHA"/>
    <property type="match status" value="1"/>
</dbReference>
<feature type="domain" description="SH2" evidence="14">
    <location>
        <begin position="615"/>
        <end position="709"/>
    </location>
</feature>
<dbReference type="Gene3D" id="1.10.555.10">
    <property type="entry name" value="Rho GTPase activation protein"/>
    <property type="match status" value="1"/>
</dbReference>
<evidence type="ECO:0000256" key="8">
    <source>
        <dbReference type="ARBA" id="ARBA00023288"/>
    </source>
</evidence>
<reference evidence="17" key="2">
    <citation type="submission" date="2025-08" db="UniProtKB">
        <authorList>
            <consortium name="Ensembl"/>
        </authorList>
    </citation>
    <scope>IDENTIFICATION</scope>
</reference>
<dbReference type="OMA" id="MIHAVQD"/>
<proteinExistence type="inferred from homology"/>
<protein>
    <recommendedName>
        <fullName evidence="2">Phosphatidylinositol 3-kinase regulatory subunit alpha</fullName>
    </recommendedName>
    <alternativeName>
        <fullName evidence="9">Phosphatidylinositol 3-kinase 85 kDa regulatory subunit alpha</fullName>
    </alternativeName>
</protein>
<dbReference type="PROSITE" id="PS50001">
    <property type="entry name" value="SH2"/>
    <property type="match status" value="2"/>
</dbReference>
<dbReference type="InterPro" id="IPR036028">
    <property type="entry name" value="SH3-like_dom_sf"/>
</dbReference>
<feature type="domain" description="SH2" evidence="14">
    <location>
        <begin position="334"/>
        <end position="429"/>
    </location>
</feature>
<reference evidence="17 18" key="1">
    <citation type="submission" date="2018-03" db="EMBL/GenBank/DDBJ databases">
        <title>Finding Nemo's genes: A chromosome-scale reference assembly of the genome of the orange clownfish Amphiprion percula.</title>
        <authorList>
            <person name="Lehmann R."/>
        </authorList>
    </citation>
    <scope>NUCLEOTIDE SEQUENCE</scope>
</reference>
<feature type="domain" description="SH3" evidence="15">
    <location>
        <begin position="3"/>
        <end position="79"/>
    </location>
</feature>
<dbReference type="InterPro" id="IPR035591">
    <property type="entry name" value="PI3K_p85alpha_SH3"/>
</dbReference>
<dbReference type="SUPFAM" id="SSF48350">
    <property type="entry name" value="GTPase activation domain, GAP"/>
    <property type="match status" value="1"/>
</dbReference>
<keyword evidence="5" id="KW-0597">Phosphoprotein</keyword>
<dbReference type="FunFam" id="3.30.505.10:FF:000006">
    <property type="entry name" value="Phosphatidylinositol 3-kinase regulatory subunit alpha"/>
    <property type="match status" value="1"/>
</dbReference>
<feature type="domain" description="Rho-GAP" evidence="16">
    <location>
        <begin position="112"/>
        <end position="301"/>
    </location>
</feature>
<dbReference type="PROSITE" id="PS50002">
    <property type="entry name" value="SH3"/>
    <property type="match status" value="1"/>
</dbReference>
<keyword evidence="3 11" id="KW-0728">SH3 domain</keyword>
<dbReference type="InterPro" id="IPR032498">
    <property type="entry name" value="PI3K_P85_iSH2"/>
</dbReference>
<dbReference type="AlphaFoldDB" id="A0A3P8U736"/>
<dbReference type="InterPro" id="IPR001452">
    <property type="entry name" value="SH3_domain"/>
</dbReference>
<evidence type="ECO:0000256" key="4">
    <source>
        <dbReference type="ARBA" id="ARBA00022468"/>
    </source>
</evidence>
<dbReference type="Ensembl" id="ENSAPET00000031948.1">
    <property type="protein sequence ID" value="ENSAPEP00000031122.1"/>
    <property type="gene ID" value="ENSAPEG00000022087.1"/>
</dbReference>
<name>A0A3P8U736_AMPPE</name>
<dbReference type="CDD" id="cd11910">
    <property type="entry name" value="SH3_PI3K_p85alpha"/>
    <property type="match status" value="1"/>
</dbReference>
<evidence type="ECO:0000256" key="11">
    <source>
        <dbReference type="PROSITE-ProRule" id="PRU00192"/>
    </source>
</evidence>
<evidence type="ECO:0000256" key="1">
    <source>
        <dbReference type="ARBA" id="ARBA00009442"/>
    </source>
</evidence>
<dbReference type="Pfam" id="PF00017">
    <property type="entry name" value="SH2"/>
    <property type="match status" value="2"/>
</dbReference>
<evidence type="ECO:0000256" key="13">
    <source>
        <dbReference type="SAM" id="MobiDB-lite"/>
    </source>
</evidence>
<feature type="coiled-coil region" evidence="12">
    <location>
        <begin position="450"/>
        <end position="477"/>
    </location>
</feature>
<dbReference type="SMART" id="SM00252">
    <property type="entry name" value="SH2"/>
    <property type="match status" value="2"/>
</dbReference>
<dbReference type="Pfam" id="PF00620">
    <property type="entry name" value="RhoGAP"/>
    <property type="match status" value="1"/>
</dbReference>
<evidence type="ECO:0000256" key="10">
    <source>
        <dbReference type="PROSITE-ProRule" id="PRU00191"/>
    </source>
</evidence>
<evidence type="ECO:0000256" key="5">
    <source>
        <dbReference type="ARBA" id="ARBA00022553"/>
    </source>
</evidence>
<dbReference type="InterPro" id="IPR036860">
    <property type="entry name" value="SH2_dom_sf"/>
</dbReference>
<dbReference type="SMART" id="SM00324">
    <property type="entry name" value="RhoGAP"/>
    <property type="match status" value="1"/>
</dbReference>
<feature type="region of interest" description="Disordered" evidence="13">
    <location>
        <begin position="79"/>
        <end position="146"/>
    </location>
</feature>
<dbReference type="Gene3D" id="2.30.30.40">
    <property type="entry name" value="SH3 Domains"/>
    <property type="match status" value="1"/>
</dbReference>
<dbReference type="STRING" id="161767.ENSAPEP00000031122"/>
<keyword evidence="7 10" id="KW-0727">SH2 domain</keyword>
<dbReference type="InterPro" id="IPR035020">
    <property type="entry name" value="PI3kinase_P85_cSH2"/>
</dbReference>
<evidence type="ECO:0000256" key="3">
    <source>
        <dbReference type="ARBA" id="ARBA00022443"/>
    </source>
</evidence>
<dbReference type="PROSITE" id="PS50238">
    <property type="entry name" value="RHOGAP"/>
    <property type="match status" value="1"/>
</dbReference>
<dbReference type="FunFam" id="1.10.287.1490:FF:000001">
    <property type="entry name" value="Putative phosphatidylinositol 3-kinase regulatory subunit alpha"/>
    <property type="match status" value="1"/>
</dbReference>
<keyword evidence="6" id="KW-0677">Repeat</keyword>
<dbReference type="PANTHER" id="PTHR10155">
    <property type="entry name" value="PHOSPHATIDYLINOSITOL 3-KINASE REGULATORY SUBUNIT"/>
    <property type="match status" value="1"/>
</dbReference>
<dbReference type="PRINTS" id="PR00401">
    <property type="entry name" value="SH2DOMAIN"/>
</dbReference>
<dbReference type="InterPro" id="IPR044124">
    <property type="entry name" value="ISH2_PIK3R1"/>
</dbReference>
<dbReference type="CDD" id="cd09942">
    <property type="entry name" value="SH2_nSH2_p85_like"/>
    <property type="match status" value="1"/>
</dbReference>
<evidence type="ECO:0000259" key="16">
    <source>
        <dbReference type="PROSITE" id="PS50238"/>
    </source>
</evidence>
<dbReference type="GO" id="GO:0046854">
    <property type="term" value="P:phosphatidylinositol phosphate biosynthetic process"/>
    <property type="evidence" value="ECO:0007669"/>
    <property type="project" value="TreeGrafter"/>
</dbReference>
<evidence type="ECO:0000256" key="12">
    <source>
        <dbReference type="SAM" id="Coils"/>
    </source>
</evidence>
<evidence type="ECO:0000313" key="18">
    <source>
        <dbReference type="Proteomes" id="UP000265080"/>
    </source>
</evidence>
<dbReference type="FunFam" id="3.30.505.10:FF:000014">
    <property type="entry name" value="Phosphatidylinositol 3-kinase regulatory subunit alpha"/>
    <property type="match status" value="1"/>
</dbReference>
<keyword evidence="18" id="KW-1185">Reference proteome</keyword>
<dbReference type="CDD" id="cd09930">
    <property type="entry name" value="SH2_cSH2_p85_like"/>
    <property type="match status" value="1"/>
</dbReference>
<keyword evidence="4" id="KW-0343">GTPase activation</keyword>
<evidence type="ECO:0000256" key="7">
    <source>
        <dbReference type="ARBA" id="ARBA00022999"/>
    </source>
</evidence>
<dbReference type="CDD" id="cd12924">
    <property type="entry name" value="iSH2_PIK3R1"/>
    <property type="match status" value="1"/>
</dbReference>
<feature type="compositionally biased region" description="Pro residues" evidence="13">
    <location>
        <begin position="84"/>
        <end position="94"/>
    </location>
</feature>
<evidence type="ECO:0000259" key="14">
    <source>
        <dbReference type="PROSITE" id="PS50001"/>
    </source>
</evidence>
<dbReference type="GO" id="GO:0005096">
    <property type="term" value="F:GTPase activator activity"/>
    <property type="evidence" value="ECO:0007669"/>
    <property type="project" value="UniProtKB-KW"/>
</dbReference>
<dbReference type="PRINTS" id="PR00678">
    <property type="entry name" value="PI3KINASEP85"/>
</dbReference>
<dbReference type="GO" id="GO:0005942">
    <property type="term" value="C:phosphatidylinositol 3-kinase complex"/>
    <property type="evidence" value="ECO:0007669"/>
    <property type="project" value="TreeGrafter"/>
</dbReference>
<dbReference type="SUPFAM" id="SSF50044">
    <property type="entry name" value="SH3-domain"/>
    <property type="match status" value="1"/>
</dbReference>
<organism evidence="17 18">
    <name type="scientific">Amphiprion percula</name>
    <name type="common">Orange clownfish</name>
    <name type="synonym">Lutjanus percula</name>
    <dbReference type="NCBI Taxonomy" id="161767"/>
    <lineage>
        <taxon>Eukaryota</taxon>
        <taxon>Metazoa</taxon>
        <taxon>Chordata</taxon>
        <taxon>Craniata</taxon>
        <taxon>Vertebrata</taxon>
        <taxon>Euteleostomi</taxon>
        <taxon>Actinopterygii</taxon>
        <taxon>Neopterygii</taxon>
        <taxon>Teleostei</taxon>
        <taxon>Neoteleostei</taxon>
        <taxon>Acanthomorphata</taxon>
        <taxon>Ovalentaria</taxon>
        <taxon>Pomacentridae</taxon>
        <taxon>Amphiprion</taxon>
    </lineage>
</organism>
<dbReference type="InterPro" id="IPR000198">
    <property type="entry name" value="RhoGAP_dom"/>
</dbReference>
<dbReference type="Proteomes" id="UP000265080">
    <property type="component" value="Chromosome 5"/>
</dbReference>
<dbReference type="SUPFAM" id="SSF55550">
    <property type="entry name" value="SH2 domain"/>
    <property type="match status" value="2"/>
</dbReference>
<dbReference type="GO" id="GO:0008286">
    <property type="term" value="P:insulin receptor signaling pathway"/>
    <property type="evidence" value="ECO:0007669"/>
    <property type="project" value="TreeGrafter"/>
</dbReference>
<dbReference type="FunFam" id="2.30.30.40:FF:000075">
    <property type="entry name" value="phosphatidylinositol 3-kinase regulatory subunit alpha"/>
    <property type="match status" value="1"/>
</dbReference>
<evidence type="ECO:0000313" key="17">
    <source>
        <dbReference type="Ensembl" id="ENSAPEP00000031122.1"/>
    </source>
</evidence>
<dbReference type="GeneTree" id="ENSGT00940000155553"/>
<evidence type="ECO:0000256" key="2">
    <source>
        <dbReference type="ARBA" id="ARBA00013911"/>
    </source>
</evidence>
<evidence type="ECO:0000256" key="9">
    <source>
        <dbReference type="ARBA" id="ARBA00031433"/>
    </source>
</evidence>